<organism evidence="12 13">
    <name type="scientific">Sparus aurata</name>
    <name type="common">Gilthead sea bream</name>
    <dbReference type="NCBI Taxonomy" id="8175"/>
    <lineage>
        <taxon>Eukaryota</taxon>
        <taxon>Metazoa</taxon>
        <taxon>Chordata</taxon>
        <taxon>Craniata</taxon>
        <taxon>Vertebrata</taxon>
        <taxon>Euteleostomi</taxon>
        <taxon>Actinopterygii</taxon>
        <taxon>Neopterygii</taxon>
        <taxon>Teleostei</taxon>
        <taxon>Neoteleostei</taxon>
        <taxon>Acanthomorphata</taxon>
        <taxon>Eupercaria</taxon>
        <taxon>Spariformes</taxon>
        <taxon>Sparidae</taxon>
        <taxon>Sparus</taxon>
    </lineage>
</organism>
<comment type="caution">
    <text evidence="9">Lacks conserved residue(s) required for the propagation of feature annotation.</text>
</comment>
<keyword evidence="13" id="KW-1185">Reference proteome</keyword>
<dbReference type="SMART" id="SM00445">
    <property type="entry name" value="LINK"/>
    <property type="match status" value="1"/>
</dbReference>
<dbReference type="InterPro" id="IPR043210">
    <property type="entry name" value="CD44_antigen-like"/>
</dbReference>
<keyword evidence="3" id="KW-0732">Signal</keyword>
<feature type="disulfide bond" evidence="9">
    <location>
        <begin position="82"/>
        <end position="103"/>
    </location>
</feature>
<keyword evidence="7" id="KW-0675">Receptor</keyword>
<keyword evidence="4" id="KW-1133">Transmembrane helix</keyword>
<dbReference type="OMA" id="NIETEMW"/>
<evidence type="ECO:0000256" key="1">
    <source>
        <dbReference type="ARBA" id="ARBA00004167"/>
    </source>
</evidence>
<dbReference type="PROSITE" id="PS50963">
    <property type="entry name" value="LINK_2"/>
    <property type="match status" value="1"/>
</dbReference>
<evidence type="ECO:0000256" key="10">
    <source>
        <dbReference type="SAM" id="MobiDB-lite"/>
    </source>
</evidence>
<protein>
    <recommendedName>
        <fullName evidence="11">Link domain-containing protein</fullName>
    </recommendedName>
</protein>
<dbReference type="Pfam" id="PF00193">
    <property type="entry name" value="Xlink"/>
    <property type="match status" value="1"/>
</dbReference>
<keyword evidence="8" id="KW-0325">Glycoprotein</keyword>
<dbReference type="PANTHER" id="PTHR10225:SF2">
    <property type="entry name" value="LYMPHATIC VESSEL ENDOTHELIAL HYALURONIC ACID RECEPTOR 1"/>
    <property type="match status" value="1"/>
</dbReference>
<dbReference type="PROSITE" id="PS01241">
    <property type="entry name" value="LINK_1"/>
    <property type="match status" value="1"/>
</dbReference>
<dbReference type="GO" id="GO:0004888">
    <property type="term" value="F:transmembrane signaling receptor activity"/>
    <property type="evidence" value="ECO:0007669"/>
    <property type="project" value="TreeGrafter"/>
</dbReference>
<proteinExistence type="predicted"/>
<evidence type="ECO:0000256" key="4">
    <source>
        <dbReference type="ARBA" id="ARBA00022989"/>
    </source>
</evidence>
<dbReference type="GO" id="GO:0005886">
    <property type="term" value="C:plasma membrane"/>
    <property type="evidence" value="ECO:0007669"/>
    <property type="project" value="TreeGrafter"/>
</dbReference>
<evidence type="ECO:0000313" key="12">
    <source>
        <dbReference type="Ensembl" id="ENSSAUP00010015865.1"/>
    </source>
</evidence>
<dbReference type="InParanoid" id="A0A671UTH4"/>
<evidence type="ECO:0000256" key="6">
    <source>
        <dbReference type="ARBA" id="ARBA00023157"/>
    </source>
</evidence>
<dbReference type="PRINTS" id="PR01265">
    <property type="entry name" value="LINKMODULE"/>
</dbReference>
<evidence type="ECO:0000256" key="9">
    <source>
        <dbReference type="PROSITE-ProRule" id="PRU00323"/>
    </source>
</evidence>
<dbReference type="Gene3D" id="3.10.100.10">
    <property type="entry name" value="Mannose-Binding Protein A, subunit A"/>
    <property type="match status" value="1"/>
</dbReference>
<feature type="compositionally biased region" description="Low complexity" evidence="10">
    <location>
        <begin position="144"/>
        <end position="162"/>
    </location>
</feature>
<reference evidence="12" key="2">
    <citation type="submission" date="2025-08" db="UniProtKB">
        <authorList>
            <consortium name="Ensembl"/>
        </authorList>
    </citation>
    <scope>IDENTIFICATION</scope>
</reference>
<evidence type="ECO:0000256" key="3">
    <source>
        <dbReference type="ARBA" id="ARBA00022729"/>
    </source>
</evidence>
<dbReference type="InterPro" id="IPR000538">
    <property type="entry name" value="Link_dom"/>
</dbReference>
<dbReference type="InterPro" id="IPR016187">
    <property type="entry name" value="CTDL_fold"/>
</dbReference>
<feature type="domain" description="Link" evidence="11">
    <location>
        <begin position="37"/>
        <end position="127"/>
    </location>
</feature>
<dbReference type="AlphaFoldDB" id="A0A671UTH4"/>
<accession>A0A671UTH4</accession>
<comment type="subcellular location">
    <subcellularLocation>
        <location evidence="1">Membrane</location>
        <topology evidence="1">Single-pass membrane protein</topology>
    </subcellularLocation>
</comment>
<dbReference type="GO" id="GO:0007155">
    <property type="term" value="P:cell adhesion"/>
    <property type="evidence" value="ECO:0007669"/>
    <property type="project" value="InterPro"/>
</dbReference>
<keyword evidence="6 9" id="KW-1015">Disulfide bond</keyword>
<sequence>HQPCHEMKHFLLAQIIRSASYLRVNSIAVPQSPRAAGVFMHLEGGEYTFNFTAARAACVSLNVTMATTAQMDRAVQHGLQTCKFGWTAEKVAVVPRLTPDKMCGKGNTGVVQWKANAEKKFGVFCFNASGTLIAAPSSPQVATTSTPLITPTPTSTAAAPLLGSTTKSPPSRGPRTTQAPFSSAFTLRLPSTRSTRIPSTSTTLNTFSTHIPTSLPRHVTSKPTVVSSAFSTSAHAFSFSVSSASAMPTTVSPAKPSLGGISLSSFIFRLVFFFLSFRFPNFQGGQGIFVAFLTNHQ</sequence>
<keyword evidence="2" id="KW-0812">Transmembrane</keyword>
<name>A0A671UTH4_SPAAU</name>
<feature type="compositionally biased region" description="Polar residues" evidence="10">
    <location>
        <begin position="163"/>
        <end position="182"/>
    </location>
</feature>
<dbReference type="Proteomes" id="UP000472265">
    <property type="component" value="Chromosome 8"/>
</dbReference>
<evidence type="ECO:0000259" key="11">
    <source>
        <dbReference type="PROSITE" id="PS50963"/>
    </source>
</evidence>
<dbReference type="GO" id="GO:0005540">
    <property type="term" value="F:hyaluronic acid binding"/>
    <property type="evidence" value="ECO:0007669"/>
    <property type="project" value="InterPro"/>
</dbReference>
<feature type="region of interest" description="Disordered" evidence="10">
    <location>
        <begin position="144"/>
        <end position="182"/>
    </location>
</feature>
<dbReference type="InterPro" id="IPR016186">
    <property type="entry name" value="C-type_lectin-like/link_sf"/>
</dbReference>
<reference evidence="12" key="3">
    <citation type="submission" date="2025-09" db="UniProtKB">
        <authorList>
            <consortium name="Ensembl"/>
        </authorList>
    </citation>
    <scope>IDENTIFICATION</scope>
</reference>
<evidence type="ECO:0000256" key="5">
    <source>
        <dbReference type="ARBA" id="ARBA00023136"/>
    </source>
</evidence>
<dbReference type="SUPFAM" id="SSF56436">
    <property type="entry name" value="C-type lectin-like"/>
    <property type="match status" value="1"/>
</dbReference>
<evidence type="ECO:0000256" key="2">
    <source>
        <dbReference type="ARBA" id="ARBA00022692"/>
    </source>
</evidence>
<evidence type="ECO:0000313" key="13">
    <source>
        <dbReference type="Proteomes" id="UP000472265"/>
    </source>
</evidence>
<evidence type="ECO:0000256" key="7">
    <source>
        <dbReference type="ARBA" id="ARBA00023170"/>
    </source>
</evidence>
<keyword evidence="5" id="KW-0472">Membrane</keyword>
<reference evidence="12" key="1">
    <citation type="submission" date="2021-04" db="EMBL/GenBank/DDBJ databases">
        <authorList>
            <consortium name="Wellcome Sanger Institute Data Sharing"/>
        </authorList>
    </citation>
    <scope>NUCLEOTIDE SEQUENCE [LARGE SCALE GENOMIC DNA]</scope>
</reference>
<evidence type="ECO:0000256" key="8">
    <source>
        <dbReference type="ARBA" id="ARBA00023180"/>
    </source>
</evidence>
<dbReference type="Ensembl" id="ENSSAUT00010016817.1">
    <property type="protein sequence ID" value="ENSSAUP00010015865.1"/>
    <property type="gene ID" value="ENSSAUG00010007336.1"/>
</dbReference>
<dbReference type="GeneTree" id="ENSGT00530000063822"/>
<dbReference type="PANTHER" id="PTHR10225">
    <property type="entry name" value="HYALURONAN RECEPTOR"/>
    <property type="match status" value="1"/>
</dbReference>